<evidence type="ECO:0000313" key="4">
    <source>
        <dbReference type="Proteomes" id="UP000410492"/>
    </source>
</evidence>
<dbReference type="PANTHER" id="PTHR22870:SF466">
    <property type="entry name" value="ANKYRIN REPEAT-CONTAINING PROTEIN"/>
    <property type="match status" value="1"/>
</dbReference>
<dbReference type="AlphaFoldDB" id="A0A653D680"/>
<keyword evidence="1" id="KW-0677">Repeat</keyword>
<evidence type="ECO:0000313" key="3">
    <source>
        <dbReference type="EMBL" id="VEN55650.1"/>
    </source>
</evidence>
<dbReference type="Gene3D" id="2.130.10.30">
    <property type="entry name" value="Regulator of chromosome condensation 1/beta-lactamase-inhibitor protein II"/>
    <property type="match status" value="1"/>
</dbReference>
<feature type="repeat" description="RCC1" evidence="2">
    <location>
        <begin position="27"/>
        <end position="76"/>
    </location>
</feature>
<evidence type="ECO:0000256" key="1">
    <source>
        <dbReference type="ARBA" id="ARBA00022737"/>
    </source>
</evidence>
<dbReference type="PANTHER" id="PTHR22870">
    <property type="entry name" value="REGULATOR OF CHROMOSOME CONDENSATION"/>
    <property type="match status" value="1"/>
</dbReference>
<reference evidence="3 4" key="1">
    <citation type="submission" date="2019-01" db="EMBL/GenBank/DDBJ databases">
        <authorList>
            <person name="Sayadi A."/>
        </authorList>
    </citation>
    <scope>NUCLEOTIDE SEQUENCE [LARGE SCALE GENOMIC DNA]</scope>
</reference>
<gene>
    <name evidence="3" type="ORF">CALMAC_LOCUS14780</name>
</gene>
<dbReference type="InterPro" id="IPR000408">
    <property type="entry name" value="Reg_chr_condens"/>
</dbReference>
<name>A0A653D680_CALMS</name>
<dbReference type="Proteomes" id="UP000410492">
    <property type="component" value="Unassembled WGS sequence"/>
</dbReference>
<sequence>MLTTISSIKMIDVVAGQYHSLALSCSGKVYTWGWGIHGQLGHGNCDNLFYPKELNFPFTVKQIAAGHAHSLLLTTEGKLYGFGSNVFGQLESCQLDTNKSTEPVWVVVMPDMYMPIEKIASAYFHNV</sequence>
<dbReference type="InterPro" id="IPR009091">
    <property type="entry name" value="RCC1/BLIP-II"/>
</dbReference>
<organism evidence="3 4">
    <name type="scientific">Callosobruchus maculatus</name>
    <name type="common">Southern cowpea weevil</name>
    <name type="synonym">Pulse bruchid</name>
    <dbReference type="NCBI Taxonomy" id="64391"/>
    <lineage>
        <taxon>Eukaryota</taxon>
        <taxon>Metazoa</taxon>
        <taxon>Ecdysozoa</taxon>
        <taxon>Arthropoda</taxon>
        <taxon>Hexapoda</taxon>
        <taxon>Insecta</taxon>
        <taxon>Pterygota</taxon>
        <taxon>Neoptera</taxon>
        <taxon>Endopterygota</taxon>
        <taxon>Coleoptera</taxon>
        <taxon>Polyphaga</taxon>
        <taxon>Cucujiformia</taxon>
        <taxon>Chrysomeloidea</taxon>
        <taxon>Chrysomelidae</taxon>
        <taxon>Bruchinae</taxon>
        <taxon>Bruchini</taxon>
        <taxon>Callosobruchus</taxon>
    </lineage>
</organism>
<dbReference type="OrthoDB" id="16281at2759"/>
<dbReference type="EMBL" id="CAACVG010010373">
    <property type="protein sequence ID" value="VEN55650.1"/>
    <property type="molecule type" value="Genomic_DNA"/>
</dbReference>
<feature type="non-terminal residue" evidence="3">
    <location>
        <position position="127"/>
    </location>
</feature>
<protein>
    <submittedName>
        <fullName evidence="3">Uncharacterized protein</fullName>
    </submittedName>
</protein>
<dbReference type="Pfam" id="PF00415">
    <property type="entry name" value="RCC1"/>
    <property type="match status" value="1"/>
</dbReference>
<proteinExistence type="predicted"/>
<dbReference type="PROSITE" id="PS50012">
    <property type="entry name" value="RCC1_3"/>
    <property type="match status" value="2"/>
</dbReference>
<accession>A0A653D680</accession>
<dbReference type="SUPFAM" id="SSF50985">
    <property type="entry name" value="RCC1/BLIP-II"/>
    <property type="match status" value="1"/>
</dbReference>
<feature type="repeat" description="RCC1" evidence="2">
    <location>
        <begin position="77"/>
        <end position="127"/>
    </location>
</feature>
<evidence type="ECO:0000256" key="2">
    <source>
        <dbReference type="PROSITE-ProRule" id="PRU00235"/>
    </source>
</evidence>
<keyword evidence="4" id="KW-1185">Reference proteome</keyword>
<dbReference type="InterPro" id="IPR051210">
    <property type="entry name" value="Ub_ligase/GEF_domain"/>
</dbReference>